<dbReference type="SUPFAM" id="SSF103481">
    <property type="entry name" value="Multidrug resistance efflux transporter EmrE"/>
    <property type="match status" value="1"/>
</dbReference>
<reference evidence="3 4" key="1">
    <citation type="submission" date="2024-02" db="EMBL/GenBank/DDBJ databases">
        <title>Discinaceae phylogenomics.</title>
        <authorList>
            <person name="Dirks A.C."/>
            <person name="James T.Y."/>
        </authorList>
    </citation>
    <scope>NUCLEOTIDE SEQUENCE [LARGE SCALE GENOMIC DNA]</scope>
    <source>
        <strain evidence="3 4">ACD0624</strain>
    </source>
</reference>
<feature type="domain" description="Sugar phosphate transporter" evidence="2">
    <location>
        <begin position="6"/>
        <end position="226"/>
    </location>
</feature>
<evidence type="ECO:0000313" key="4">
    <source>
        <dbReference type="Proteomes" id="UP001447188"/>
    </source>
</evidence>
<feature type="transmembrane region" description="Helical" evidence="1">
    <location>
        <begin position="5"/>
        <end position="23"/>
    </location>
</feature>
<feature type="transmembrane region" description="Helical" evidence="1">
    <location>
        <begin position="122"/>
        <end position="141"/>
    </location>
</feature>
<name>A0ABR3GNU3_9PEZI</name>
<dbReference type="InterPro" id="IPR037185">
    <property type="entry name" value="EmrE-like"/>
</dbReference>
<dbReference type="Pfam" id="PF03151">
    <property type="entry name" value="TPT"/>
    <property type="match status" value="1"/>
</dbReference>
<feature type="transmembrane region" description="Helical" evidence="1">
    <location>
        <begin position="153"/>
        <end position="176"/>
    </location>
</feature>
<protein>
    <recommendedName>
        <fullName evidence="2">Sugar phosphate transporter domain-containing protein</fullName>
    </recommendedName>
</protein>
<evidence type="ECO:0000259" key="2">
    <source>
        <dbReference type="Pfam" id="PF03151"/>
    </source>
</evidence>
<organism evidence="3 4">
    <name type="scientific">Discina gigas</name>
    <dbReference type="NCBI Taxonomy" id="1032678"/>
    <lineage>
        <taxon>Eukaryota</taxon>
        <taxon>Fungi</taxon>
        <taxon>Dikarya</taxon>
        <taxon>Ascomycota</taxon>
        <taxon>Pezizomycotina</taxon>
        <taxon>Pezizomycetes</taxon>
        <taxon>Pezizales</taxon>
        <taxon>Discinaceae</taxon>
        <taxon>Discina</taxon>
    </lineage>
</organism>
<dbReference type="EMBL" id="JBBBZM010000033">
    <property type="protein sequence ID" value="KAL0637594.1"/>
    <property type="molecule type" value="Genomic_DNA"/>
</dbReference>
<gene>
    <name evidence="3" type="ORF">Q9L58_003483</name>
</gene>
<feature type="transmembrane region" description="Helical" evidence="1">
    <location>
        <begin position="35"/>
        <end position="55"/>
    </location>
</feature>
<feature type="transmembrane region" description="Helical" evidence="1">
    <location>
        <begin position="253"/>
        <end position="273"/>
    </location>
</feature>
<sequence>MTGKVYLRTILPVGLLYSLSLISGNKAYQYLSVSFIQMLKATTPVAVLLAGWCLAVEKPNLRTLRNISFIVTGVIIASYGEILFNATGFAYQVFGNIFEAFRLVLVQRLLSSAEHKMDPLVSLYYFAPVCATLNFSLFLIFESRHLLVADLMRVGSTVFVLNALVAFALNVSSVFLIGRTSSLVLTLCGVLKDILLVCVSILLLGVPISGLQLVGYSIALVALLYYKLGIDKPGGEYTQIYGGSLRSPTPRKMAVGAGFFLVFLALGGIYGSYRPAGNSKTIHGSMPVQLAQNGHLAYRGGRKFDIVVSMYQENQTKIAEELREIKNLPPLQGLEPNIIIYVKDQDVDAEALKEAVGADVVKIIPNKGREGGTYLAHILDEWDNLATHTLFLQGDIHMFPQLSTRITDYFFPGTGVLSLGFGYSSCSCDNCQDDWGGDDVWYRVPEVYSAVTGELCPASKILMSYGGQFITSSNRIRSTEKHVYEHIKQLLESDMEHWIHEDSKTGKFNDKVDNPYFGHTLERSWMILFQCFDPGLSATCPKLDSRRGPNDTDDTCQCVDKI</sequence>
<accession>A0ABR3GNU3</accession>
<keyword evidence="1" id="KW-0812">Transmembrane</keyword>
<keyword evidence="4" id="KW-1185">Reference proteome</keyword>
<evidence type="ECO:0000313" key="3">
    <source>
        <dbReference type="EMBL" id="KAL0637594.1"/>
    </source>
</evidence>
<feature type="transmembrane region" description="Helical" evidence="1">
    <location>
        <begin position="210"/>
        <end position="228"/>
    </location>
</feature>
<proteinExistence type="predicted"/>
<dbReference type="PANTHER" id="PTHR37490:SF1">
    <property type="entry name" value="GLYCOSYLTRANSFERASE 2-LIKE DOMAIN-CONTAINING PROTEIN"/>
    <property type="match status" value="1"/>
</dbReference>
<dbReference type="Proteomes" id="UP001447188">
    <property type="component" value="Unassembled WGS sequence"/>
</dbReference>
<feature type="transmembrane region" description="Helical" evidence="1">
    <location>
        <begin position="67"/>
        <end position="84"/>
    </location>
</feature>
<dbReference type="PANTHER" id="PTHR37490">
    <property type="entry name" value="EXPRESSED PROTEIN"/>
    <property type="match status" value="1"/>
</dbReference>
<keyword evidence="1" id="KW-0472">Membrane</keyword>
<comment type="caution">
    <text evidence="3">The sequence shown here is derived from an EMBL/GenBank/DDBJ whole genome shotgun (WGS) entry which is preliminary data.</text>
</comment>
<keyword evidence="1" id="KW-1133">Transmembrane helix</keyword>
<dbReference type="InterPro" id="IPR004853">
    <property type="entry name" value="Sugar_P_trans_dom"/>
</dbReference>
<evidence type="ECO:0000256" key="1">
    <source>
        <dbReference type="SAM" id="Phobius"/>
    </source>
</evidence>